<feature type="transmembrane region" description="Helical" evidence="10">
    <location>
        <begin position="163"/>
        <end position="178"/>
    </location>
</feature>
<dbReference type="EMBL" id="VOLQ01000022">
    <property type="protein sequence ID" value="TWX65708.1"/>
    <property type="molecule type" value="Genomic_DNA"/>
</dbReference>
<evidence type="ECO:0000256" key="8">
    <source>
        <dbReference type="ARBA" id="ARBA00022989"/>
    </source>
</evidence>
<evidence type="ECO:0000256" key="7">
    <source>
        <dbReference type="ARBA" id="ARBA00022692"/>
    </source>
</evidence>
<dbReference type="InterPro" id="IPR006419">
    <property type="entry name" value="NMN_transpt_PnuC"/>
</dbReference>
<feature type="transmembrane region" description="Helical" evidence="10">
    <location>
        <begin position="68"/>
        <end position="85"/>
    </location>
</feature>
<keyword evidence="13" id="KW-1185">Reference proteome</keyword>
<proteinExistence type="inferred from homology"/>
<feature type="transmembrane region" description="Helical" evidence="10">
    <location>
        <begin position="12"/>
        <end position="32"/>
    </location>
</feature>
<evidence type="ECO:0000256" key="5">
    <source>
        <dbReference type="ARBA" id="ARBA00022448"/>
    </source>
</evidence>
<evidence type="ECO:0000313" key="11">
    <source>
        <dbReference type="EMBL" id="TWX56738.1"/>
    </source>
</evidence>
<gene>
    <name evidence="11" type="ORF">ESZ26_14770</name>
    <name evidence="12" type="ORF">ESZ27_12035</name>
</gene>
<dbReference type="AlphaFoldDB" id="A0A5C6QA78"/>
<keyword evidence="6" id="KW-1003">Cell membrane</keyword>
<dbReference type="Pfam" id="PF04973">
    <property type="entry name" value="NMN_transporter"/>
    <property type="match status" value="1"/>
</dbReference>
<dbReference type="OrthoDB" id="9791248at2"/>
<dbReference type="EMBL" id="VOLR01000022">
    <property type="protein sequence ID" value="TWX56738.1"/>
    <property type="molecule type" value="Genomic_DNA"/>
</dbReference>
<dbReference type="NCBIfam" id="TIGR01528">
    <property type="entry name" value="NMN_trans_PnuC"/>
    <property type="match status" value="1"/>
</dbReference>
<feature type="transmembrane region" description="Helical" evidence="10">
    <location>
        <begin position="39"/>
        <end position="62"/>
    </location>
</feature>
<feature type="transmembrane region" description="Helical" evidence="10">
    <location>
        <begin position="184"/>
        <end position="203"/>
    </location>
</feature>
<evidence type="ECO:0000313" key="14">
    <source>
        <dbReference type="Proteomes" id="UP000321917"/>
    </source>
</evidence>
<protein>
    <recommendedName>
        <fullName evidence="4">Nicotinamide riboside transporter PnuC</fullName>
    </recommendedName>
</protein>
<evidence type="ECO:0000313" key="13">
    <source>
        <dbReference type="Proteomes" id="UP000321525"/>
    </source>
</evidence>
<name>A0A5C6QA78_9GAMM</name>
<evidence type="ECO:0000256" key="2">
    <source>
        <dbReference type="ARBA" id="ARBA00004651"/>
    </source>
</evidence>
<dbReference type="PANTHER" id="PTHR36122:SF2">
    <property type="entry name" value="NICOTINAMIDE RIBOSIDE TRANSPORTER PNUC"/>
    <property type="match status" value="1"/>
</dbReference>
<dbReference type="GO" id="GO:0034257">
    <property type="term" value="F:nicotinamide riboside transmembrane transporter activity"/>
    <property type="evidence" value="ECO:0007669"/>
    <property type="project" value="InterPro"/>
</dbReference>
<keyword evidence="7 10" id="KW-0812">Transmembrane</keyword>
<keyword evidence="8 10" id="KW-1133">Transmembrane helix</keyword>
<evidence type="ECO:0000256" key="6">
    <source>
        <dbReference type="ARBA" id="ARBA00022475"/>
    </source>
</evidence>
<dbReference type="GO" id="GO:0005886">
    <property type="term" value="C:plasma membrane"/>
    <property type="evidence" value="ECO:0007669"/>
    <property type="project" value="UniProtKB-SubCell"/>
</dbReference>
<keyword evidence="5" id="KW-0813">Transport</keyword>
<comment type="subcellular location">
    <subcellularLocation>
        <location evidence="2">Cell membrane</location>
        <topology evidence="2">Multi-pass membrane protein</topology>
    </subcellularLocation>
</comment>
<comment type="function">
    <text evidence="1">Required for nicotinamide riboside transport across the inner membrane.</text>
</comment>
<comment type="similarity">
    <text evidence="3">Belongs to the nicotinamide ribonucleoside (NR) uptake permease (TC 4.B.1) family.</text>
</comment>
<reference evidence="12 14" key="1">
    <citation type="submission" date="2019-07" db="EMBL/GenBank/DDBJ databases">
        <title>Genomes of sea-ice associated Colwellia species.</title>
        <authorList>
            <person name="Bowman J.P."/>
        </authorList>
    </citation>
    <scope>NUCLEOTIDE SEQUENCE [LARGE SCALE GENOMIC DNA]</scope>
    <source>
        <strain evidence="11 13">ACAM 607</strain>
        <strain evidence="12 14">IC036</strain>
    </source>
</reference>
<evidence type="ECO:0000256" key="4">
    <source>
        <dbReference type="ARBA" id="ARBA00017522"/>
    </source>
</evidence>
<evidence type="ECO:0000313" key="12">
    <source>
        <dbReference type="EMBL" id="TWX65708.1"/>
    </source>
</evidence>
<dbReference type="RefSeq" id="WP_146800234.1">
    <property type="nucleotide sequence ID" value="NZ_VOLP01000021.1"/>
</dbReference>
<sequence length="223" mass="25473">MVESLSATVNYFTHLPLWELLAVISALFYVVLAAKENIWCWPAALVSTVIYSVIFYDVYLWMDALLQVYYLAMAVFGWYCWRNVSPAQNNATNNRNKSTVLTIQSWSLLFHLKVVVLLTACSLAVGWLMDNYTPTHFPYLDSATTVFAVFATYLVTKKVLENWLYWIVIDFVSIYLYLEKGLQPTAVLFGLYVVMAMVGYAIWYGKYQKSHQPATGNIASATE</sequence>
<dbReference type="Proteomes" id="UP000321525">
    <property type="component" value="Unassembled WGS sequence"/>
</dbReference>
<evidence type="ECO:0000256" key="9">
    <source>
        <dbReference type="ARBA" id="ARBA00023136"/>
    </source>
</evidence>
<evidence type="ECO:0000256" key="3">
    <source>
        <dbReference type="ARBA" id="ARBA00006669"/>
    </source>
</evidence>
<feature type="transmembrane region" description="Helical" evidence="10">
    <location>
        <begin position="139"/>
        <end position="156"/>
    </location>
</feature>
<dbReference type="Proteomes" id="UP000321917">
    <property type="component" value="Unassembled WGS sequence"/>
</dbReference>
<dbReference type="PANTHER" id="PTHR36122">
    <property type="entry name" value="NICOTINAMIDE RIBOSIDE TRANSPORTER PNUC"/>
    <property type="match status" value="1"/>
</dbReference>
<comment type="caution">
    <text evidence="12">The sequence shown here is derived from an EMBL/GenBank/DDBJ whole genome shotgun (WGS) entry which is preliminary data.</text>
</comment>
<keyword evidence="9 10" id="KW-0472">Membrane</keyword>
<feature type="transmembrane region" description="Helical" evidence="10">
    <location>
        <begin position="106"/>
        <end position="127"/>
    </location>
</feature>
<evidence type="ECO:0000256" key="10">
    <source>
        <dbReference type="SAM" id="Phobius"/>
    </source>
</evidence>
<evidence type="ECO:0000256" key="1">
    <source>
        <dbReference type="ARBA" id="ARBA00002672"/>
    </source>
</evidence>
<accession>A0A5C6QA78</accession>
<organism evidence="12 14">
    <name type="scientific">Colwellia hornerae</name>
    <dbReference type="NCBI Taxonomy" id="89402"/>
    <lineage>
        <taxon>Bacteria</taxon>
        <taxon>Pseudomonadati</taxon>
        <taxon>Pseudomonadota</taxon>
        <taxon>Gammaproteobacteria</taxon>
        <taxon>Alteromonadales</taxon>
        <taxon>Colwelliaceae</taxon>
        <taxon>Colwellia</taxon>
    </lineage>
</organism>